<evidence type="ECO:0000313" key="14">
    <source>
        <dbReference type="Proteomes" id="UP000829925"/>
    </source>
</evidence>
<evidence type="ECO:0000256" key="5">
    <source>
        <dbReference type="ARBA" id="ARBA00022676"/>
    </source>
</evidence>
<evidence type="ECO:0000256" key="7">
    <source>
        <dbReference type="ARBA" id="ARBA00048039"/>
    </source>
</evidence>
<dbReference type="GO" id="GO:0005829">
    <property type="term" value="C:cytosol"/>
    <property type="evidence" value="ECO:0007669"/>
    <property type="project" value="TreeGrafter"/>
</dbReference>
<dbReference type="CDD" id="cd03788">
    <property type="entry name" value="GT20_TPS"/>
    <property type="match status" value="1"/>
</dbReference>
<comment type="similarity">
    <text evidence="2">In the C-terminal section; belongs to the trehalose phosphatase family.</text>
</comment>
<dbReference type="FunFam" id="3.40.50.2000:FF:000010">
    <property type="entry name" value="Alpha,alpha-trehalose-phosphate synthase"/>
    <property type="match status" value="1"/>
</dbReference>
<dbReference type="NCBIfam" id="TIGR01484">
    <property type="entry name" value="HAD-SF-IIB"/>
    <property type="match status" value="1"/>
</dbReference>
<keyword evidence="6" id="KW-0808">Transferase</keyword>
<dbReference type="EMBL" id="CP095053">
    <property type="protein sequence ID" value="UOR06477.1"/>
    <property type="molecule type" value="Genomic_DNA"/>
</dbReference>
<dbReference type="PANTHER" id="PTHR10788">
    <property type="entry name" value="TREHALOSE-6-PHOSPHATE SYNTHASE"/>
    <property type="match status" value="1"/>
</dbReference>
<dbReference type="InterPro" id="IPR036412">
    <property type="entry name" value="HAD-like_sf"/>
</dbReference>
<dbReference type="CDD" id="cd01627">
    <property type="entry name" value="HAD_TPP"/>
    <property type="match status" value="1"/>
</dbReference>
<dbReference type="Gene3D" id="3.40.50.2000">
    <property type="entry name" value="Glycogen Phosphorylase B"/>
    <property type="match status" value="2"/>
</dbReference>
<dbReference type="KEGG" id="haei:MUN82_05120"/>
<accession>A0A8T9SXM8</accession>
<dbReference type="AlphaFoldDB" id="A0A8T9SXM8"/>
<evidence type="ECO:0000256" key="8">
    <source>
        <dbReference type="ARBA" id="ARBA00052754"/>
    </source>
</evidence>
<dbReference type="InterPro" id="IPR023214">
    <property type="entry name" value="HAD_sf"/>
</dbReference>
<comment type="pathway">
    <text evidence="1">Glycan biosynthesis; trehalose biosynthesis.</text>
</comment>
<dbReference type="GO" id="GO:0033828">
    <property type="term" value="F:glucosylglycerol-phosphate synthase activity"/>
    <property type="evidence" value="ECO:0007669"/>
    <property type="project" value="UniProtKB-EC"/>
</dbReference>
<dbReference type="Gene3D" id="3.40.50.1000">
    <property type="entry name" value="HAD superfamily/HAD-like"/>
    <property type="match status" value="1"/>
</dbReference>
<dbReference type="PANTHER" id="PTHR10788:SF106">
    <property type="entry name" value="BCDNA.GH08860"/>
    <property type="match status" value="1"/>
</dbReference>
<evidence type="ECO:0000256" key="2">
    <source>
        <dbReference type="ARBA" id="ARBA00006330"/>
    </source>
</evidence>
<dbReference type="NCBIfam" id="TIGR00685">
    <property type="entry name" value="T6PP"/>
    <property type="match status" value="1"/>
</dbReference>
<gene>
    <name evidence="13" type="ORF">MUN82_05120</name>
</gene>
<comment type="pathway">
    <text evidence="10">Glycan metabolism; glucosylglycerol biosynthesis.</text>
</comment>
<dbReference type="NCBIfam" id="TIGR02400">
    <property type="entry name" value="trehalose_OtsA"/>
    <property type="match status" value="1"/>
</dbReference>
<sequence>MSRIIIVSNRLPTKVQRTDNDLAFTPSEGGLATGLGSIYRAEGNVWIGWPGLVVDDETERQQITTQLRADSMQPVFLNDDEIRGFYEGFSNETLWPTFHYFSQYAVYNEQHWETYVAVNRKYCEAVLEAAGDDDTIWVHDYQLLLLPQMLRKARPHSTIGFFLHIPFPSYELLRALPWRTQLLEGMLGADLIGFHTFGYMRHFLSSVSQLLGYPSQNGRLELKNRTVLIDAFPMGIDYERYANAAASEVAQEHEQNYLAALPNARIILSIDRLDYTKGIAQRLRAFELLLQRYPEWQGQATLIMLVVPSRDQVAQYQELKEEIDELVGRINAEYRTITWNPIHYFYRSLPLEELTALYRMAEVALVTPIRDGMNLVCKEFIASKADRSGVLILSERAGAARELSDALLINPSDMNQLAEAMHEALIMPEEEQKMRLANMQALVQHYNVYHWTRLFMDRLVYTKIKQMTLATEMLDAEEAATLRQQYTTTSQRLLLLDYDGTLAPFHPNPQKAAPSAQMLELLATLSADPHNRVVIISGRDRQTLQRWLGHLPVDFIAEHGVWLRAAGQEWTLFQPMRNDWMKEIRPTLELYVSRTAGSFIEDKDFSLVWHYRRADAELAAVRVRELISHLSFLTSNSDLQVLEGNKVIEIKAAGINKGTAAARWVATYEPDFILAIGDDRTDEDTFGAMPEEAFTIKVGRNNRSLARFHLPGTAEVQELLQSLAEVSVPQ</sequence>
<comment type="catalytic activity">
    <reaction evidence="8">
        <text>ADP-alpha-D-glucose + sn-glycerol 3-phosphate = 2-O-(alpha-D-glucopyranosyl)-sn-glycerol 3-phosphate + ADP + H(+)</text>
        <dbReference type="Rhea" id="RHEA:12881"/>
        <dbReference type="ChEBI" id="CHEBI:15378"/>
        <dbReference type="ChEBI" id="CHEBI:57498"/>
        <dbReference type="ChEBI" id="CHEBI:57597"/>
        <dbReference type="ChEBI" id="CHEBI:87089"/>
        <dbReference type="ChEBI" id="CHEBI:456216"/>
        <dbReference type="EC" id="2.4.1.213"/>
    </reaction>
</comment>
<dbReference type="SUPFAM" id="SSF53756">
    <property type="entry name" value="UDP-Glycosyltransferase/glycogen phosphorylase"/>
    <property type="match status" value="1"/>
</dbReference>
<dbReference type="InterPro" id="IPR003337">
    <property type="entry name" value="Trehalose_PPase"/>
</dbReference>
<dbReference type="InterPro" id="IPR012766">
    <property type="entry name" value="Trehalose_OtsA"/>
</dbReference>
<comment type="catalytic activity">
    <reaction evidence="7">
        <text>D-glucose 6-phosphate + UDP-alpha-D-glucose = alpha,alpha-trehalose 6-phosphate + UDP + H(+)</text>
        <dbReference type="Rhea" id="RHEA:18889"/>
        <dbReference type="ChEBI" id="CHEBI:15378"/>
        <dbReference type="ChEBI" id="CHEBI:58223"/>
        <dbReference type="ChEBI" id="CHEBI:58429"/>
        <dbReference type="ChEBI" id="CHEBI:58885"/>
        <dbReference type="ChEBI" id="CHEBI:61548"/>
        <dbReference type="EC" id="2.4.1.15"/>
    </reaction>
</comment>
<organism evidence="13 14">
    <name type="scientific">Hymenobacter aerilatus</name>
    <dbReference type="NCBI Taxonomy" id="2932251"/>
    <lineage>
        <taxon>Bacteria</taxon>
        <taxon>Pseudomonadati</taxon>
        <taxon>Bacteroidota</taxon>
        <taxon>Cytophagia</taxon>
        <taxon>Cytophagales</taxon>
        <taxon>Hymenobacteraceae</taxon>
        <taxon>Hymenobacter</taxon>
    </lineage>
</organism>
<dbReference type="SUPFAM" id="SSF56784">
    <property type="entry name" value="HAD-like"/>
    <property type="match status" value="1"/>
</dbReference>
<dbReference type="EC" id="2.4.1.15" evidence="11"/>
<keyword evidence="12" id="KW-0175">Coiled coil</keyword>
<dbReference type="GO" id="GO:0005992">
    <property type="term" value="P:trehalose biosynthetic process"/>
    <property type="evidence" value="ECO:0007669"/>
    <property type="project" value="UniProtKB-UniRule"/>
</dbReference>
<evidence type="ECO:0000313" key="13">
    <source>
        <dbReference type="EMBL" id="UOR06477.1"/>
    </source>
</evidence>
<evidence type="ECO:0000256" key="4">
    <source>
        <dbReference type="ARBA" id="ARBA00011881"/>
    </source>
</evidence>
<reference evidence="13 14" key="1">
    <citation type="submission" date="2022-04" db="EMBL/GenBank/DDBJ databases">
        <title>Hymenobacter sp. isolated from the air.</title>
        <authorList>
            <person name="Won M."/>
            <person name="Lee C.-M."/>
            <person name="Woen H.-Y."/>
            <person name="Kwon S.-W."/>
        </authorList>
    </citation>
    <scope>NUCLEOTIDE SEQUENCE [LARGE SCALE GENOMIC DNA]</scope>
    <source>
        <strain evidence="14">5413 J-13</strain>
    </source>
</reference>
<evidence type="ECO:0000256" key="9">
    <source>
        <dbReference type="ARBA" id="ARBA00055920"/>
    </source>
</evidence>
<dbReference type="GO" id="GO:0004805">
    <property type="term" value="F:trehalose-phosphatase activity"/>
    <property type="evidence" value="ECO:0007669"/>
    <property type="project" value="TreeGrafter"/>
</dbReference>
<proteinExistence type="inferred from homology"/>
<dbReference type="NCBIfam" id="NF011071">
    <property type="entry name" value="PRK14501.1"/>
    <property type="match status" value="1"/>
</dbReference>
<evidence type="ECO:0000256" key="6">
    <source>
        <dbReference type="ARBA" id="ARBA00022679"/>
    </source>
</evidence>
<keyword evidence="5" id="KW-0328">Glycosyltransferase</keyword>
<name>A0A8T9SXM8_9BACT</name>
<dbReference type="Proteomes" id="UP000829925">
    <property type="component" value="Chromosome"/>
</dbReference>
<dbReference type="Pfam" id="PF02358">
    <property type="entry name" value="Trehalose_PPase"/>
    <property type="match status" value="1"/>
</dbReference>
<evidence type="ECO:0000256" key="11">
    <source>
        <dbReference type="NCBIfam" id="TIGR02400"/>
    </source>
</evidence>
<protein>
    <recommendedName>
        <fullName evidence="11">Alpha,alpha-trehalose-phosphate synthase</fullName>
        <ecNumber evidence="11">2.4.1.15</ecNumber>
    </recommendedName>
</protein>
<evidence type="ECO:0000256" key="1">
    <source>
        <dbReference type="ARBA" id="ARBA00005199"/>
    </source>
</evidence>
<evidence type="ECO:0000256" key="12">
    <source>
        <dbReference type="SAM" id="Coils"/>
    </source>
</evidence>
<comment type="function">
    <text evidence="9">Involved in salt tolerance by producing GG-phosphate from ADP-glucose and glycerol-3-phosphate (G3P), an intermediate in the synthesis of the osmolyte glucosylglycerol (GG).</text>
</comment>
<dbReference type="Pfam" id="PF00982">
    <property type="entry name" value="Glyco_transf_20"/>
    <property type="match status" value="1"/>
</dbReference>
<dbReference type="InterPro" id="IPR006379">
    <property type="entry name" value="HAD-SF_hydro_IIB"/>
</dbReference>
<comment type="similarity">
    <text evidence="3">Belongs to the glycosyltransferase 20 family.</text>
</comment>
<evidence type="ECO:0000256" key="10">
    <source>
        <dbReference type="ARBA" id="ARBA00060702"/>
    </source>
</evidence>
<feature type="coiled-coil region" evidence="12">
    <location>
        <begin position="309"/>
        <end position="336"/>
    </location>
</feature>
<dbReference type="Gene3D" id="3.30.70.1020">
    <property type="entry name" value="Trehalose-6-phosphate phosphatase related protein, domain 2"/>
    <property type="match status" value="1"/>
</dbReference>
<evidence type="ECO:0000256" key="3">
    <source>
        <dbReference type="ARBA" id="ARBA00008799"/>
    </source>
</evidence>
<dbReference type="RefSeq" id="WP_245095478.1">
    <property type="nucleotide sequence ID" value="NZ_CP095053.1"/>
</dbReference>
<keyword evidence="14" id="KW-1185">Reference proteome</keyword>
<dbReference type="InterPro" id="IPR001830">
    <property type="entry name" value="Glyco_trans_20"/>
</dbReference>
<comment type="subunit">
    <text evidence="4">Homotetramer.</text>
</comment>
<dbReference type="GO" id="GO:0003825">
    <property type="term" value="F:alpha,alpha-trehalose-phosphate synthase (UDP-forming) activity"/>
    <property type="evidence" value="ECO:0007669"/>
    <property type="project" value="UniProtKB-UniRule"/>
</dbReference>